<dbReference type="PANTHER" id="PTHR11528">
    <property type="entry name" value="HEAT SHOCK PROTEIN 90 FAMILY MEMBER"/>
    <property type="match status" value="1"/>
</dbReference>
<evidence type="ECO:0000313" key="7">
    <source>
        <dbReference type="EMBL" id="MDV0446962.1"/>
    </source>
</evidence>
<name>A0AAE4SCY4_9EURY</name>
<dbReference type="GO" id="GO:0016887">
    <property type="term" value="F:ATP hydrolysis activity"/>
    <property type="evidence" value="ECO:0007669"/>
    <property type="project" value="InterPro"/>
</dbReference>
<gene>
    <name evidence="7" type="primary">htpG</name>
    <name evidence="7" type="ORF">MsAg5_08300</name>
</gene>
<dbReference type="Proteomes" id="UP001271789">
    <property type="component" value="Unassembled WGS sequence"/>
</dbReference>
<dbReference type="InterPro" id="IPR056471">
    <property type="entry name" value="HD-CE"/>
</dbReference>
<evidence type="ECO:0000256" key="5">
    <source>
        <dbReference type="SAM" id="Coils"/>
    </source>
</evidence>
<accession>A0AAE4SCY4</accession>
<feature type="domain" description="HD-CE" evidence="6">
    <location>
        <begin position="50"/>
        <end position="314"/>
    </location>
</feature>
<comment type="caution">
    <text evidence="7">The sequence shown here is derived from an EMBL/GenBank/DDBJ whole genome shotgun (WGS) entry which is preliminary data.</text>
</comment>
<keyword evidence="8" id="KW-1185">Reference proteome</keyword>
<dbReference type="PRINTS" id="PR00775">
    <property type="entry name" value="HEATSHOCK90"/>
</dbReference>
<evidence type="ECO:0000313" key="8">
    <source>
        <dbReference type="Proteomes" id="UP001271789"/>
    </source>
</evidence>
<keyword evidence="4" id="KW-0143">Chaperone</keyword>
<feature type="coiled-coil region" evidence="5">
    <location>
        <begin position="11"/>
        <end position="38"/>
    </location>
</feature>
<dbReference type="InterPro" id="IPR036890">
    <property type="entry name" value="HATPase_C_sf"/>
</dbReference>
<dbReference type="GO" id="GO:0140662">
    <property type="term" value="F:ATP-dependent protein folding chaperone"/>
    <property type="evidence" value="ECO:0007669"/>
    <property type="project" value="InterPro"/>
</dbReference>
<evidence type="ECO:0000256" key="1">
    <source>
        <dbReference type="ARBA" id="ARBA00008239"/>
    </source>
</evidence>
<proteinExistence type="inferred from homology"/>
<protein>
    <submittedName>
        <fullName evidence="7">Chaperone protein HtpG</fullName>
    </submittedName>
</protein>
<keyword evidence="2" id="KW-0547">Nucleotide-binding</keyword>
<dbReference type="EMBL" id="JAWDKD010000015">
    <property type="protein sequence ID" value="MDV0446962.1"/>
    <property type="molecule type" value="Genomic_DNA"/>
</dbReference>
<evidence type="ECO:0000259" key="6">
    <source>
        <dbReference type="Pfam" id="PF24391"/>
    </source>
</evidence>
<keyword evidence="3" id="KW-0067">ATP-binding</keyword>
<keyword evidence="5" id="KW-0175">Coiled coil</keyword>
<dbReference type="InterPro" id="IPR001404">
    <property type="entry name" value="Hsp90_fam"/>
</dbReference>
<dbReference type="Pfam" id="PF13589">
    <property type="entry name" value="HATPase_c_3"/>
    <property type="match status" value="1"/>
</dbReference>
<dbReference type="GO" id="GO:0051082">
    <property type="term" value="F:unfolded protein binding"/>
    <property type="evidence" value="ECO:0007669"/>
    <property type="project" value="InterPro"/>
</dbReference>
<dbReference type="RefSeq" id="WP_338099369.1">
    <property type="nucleotide sequence ID" value="NZ_JAWDKD010000015.1"/>
</dbReference>
<evidence type="ECO:0000256" key="4">
    <source>
        <dbReference type="ARBA" id="ARBA00023186"/>
    </source>
</evidence>
<organism evidence="7 8">
    <name type="scientific">Methanolapillus africanus</name>
    <dbReference type="NCBI Taxonomy" id="3028297"/>
    <lineage>
        <taxon>Archaea</taxon>
        <taxon>Methanobacteriati</taxon>
        <taxon>Methanobacteriota</taxon>
        <taxon>Stenosarchaea group</taxon>
        <taxon>Methanomicrobia</taxon>
        <taxon>Methanosarcinales</taxon>
        <taxon>Methanosarcinaceae</taxon>
        <taxon>Methanolapillus</taxon>
    </lineage>
</organism>
<reference evidence="7" key="1">
    <citation type="submission" date="2023-06" db="EMBL/GenBank/DDBJ databases">
        <title>Genome sequence of Methanosarcinaceae archaeon Ag5.</title>
        <authorList>
            <person name="Protasov E."/>
            <person name="Platt K."/>
            <person name="Poehlein A."/>
            <person name="Daniel R."/>
            <person name="Brune A."/>
        </authorList>
    </citation>
    <scope>NUCLEOTIDE SEQUENCE</scope>
    <source>
        <strain evidence="7">Ag5</strain>
    </source>
</reference>
<dbReference type="AlphaFoldDB" id="A0AAE4SCY4"/>
<sequence length="875" mass="100740">MVDFEETDIWKRTLGQQSKEYEKEREILRTEYFRLRDKSSQLAGEISDYFKEYTVHDVTHSDALWTSADMILNKSNIKLNPAEAYVLGSAFLFHDLGMALVAYQGGIKEIKKNPMWKDTVASILKGKLGRHITEKDFENLDPEIEKEATIQTLRSLHASKASKLPETPWKDHENHDVYLIENELLRHSYGYIIGLIASSHGWKVEELEEKLPSIQGAIGGFPKEWTIDPLKLSCILRISDAIQIDDRRAPLFLRTLRKPSKYSDLHWNFQAKLNQPIVENKRLKFTSKSPFKKDENKSWWVCFDTLKMIDQELKEVDSLLSENYDLTFDIIGVESIEDVKRLSRLITVEGWQPIDTKIQVSNVGKLVNMLGGSQLYGNDMQVPLRELLQNAADAIRARRKIDNEDEDFGDIILRIDEDCHGKFIEIEDNGIGMSKDVLTGPFLDFGQSFWGTDLMRREFPGLESKNFLSTGKYGIGFFSVFMWGKKVKVTTNRCDKGRDDSLVLEFEDGSYSRPLLRIAEKDEQIKNGGTRIKVWIDNEIYRGVLDGNNQKFRHRNISDFIKNQCIGFDCNIFVIENEIKTTVVQKDDWMTMSPKDLIIRLIGNELYEKLYSSQHKSKIDMAIENMEFLINEGGEVVGRASLIGRIVDSELEVEHKDFSGAVTVGGFRTSDLYGIIGILKGESQRASRDSVLPTVQRNILHKWIESQVEKLSKFELDEEIQVSIASCARSLKGTTGKLKIAKHNGKYVSSDEIISIVRKNESNEYFIISYEQLYNKGDKLIEFSNIDFLADFSYPIILNNRNIEGTWPEFDFYWGDREGNDIGRFIVNLISEGWGCNLDEIERSGSMHKDPIYRKINKKNRAIYHYIVVKKITHT</sequence>
<dbReference type="GO" id="GO:0005524">
    <property type="term" value="F:ATP binding"/>
    <property type="evidence" value="ECO:0007669"/>
    <property type="project" value="UniProtKB-KW"/>
</dbReference>
<evidence type="ECO:0000256" key="2">
    <source>
        <dbReference type="ARBA" id="ARBA00022741"/>
    </source>
</evidence>
<dbReference type="SUPFAM" id="SSF55874">
    <property type="entry name" value="ATPase domain of HSP90 chaperone/DNA topoisomerase II/histidine kinase"/>
    <property type="match status" value="1"/>
</dbReference>
<evidence type="ECO:0000256" key="3">
    <source>
        <dbReference type="ARBA" id="ARBA00022840"/>
    </source>
</evidence>
<comment type="similarity">
    <text evidence="1">Belongs to the heat shock protein 90 family.</text>
</comment>
<dbReference type="Gene3D" id="3.30.565.10">
    <property type="entry name" value="Histidine kinase-like ATPase, C-terminal domain"/>
    <property type="match status" value="1"/>
</dbReference>
<dbReference type="InterPro" id="IPR020575">
    <property type="entry name" value="Hsp90_N"/>
</dbReference>
<dbReference type="Pfam" id="PF24391">
    <property type="entry name" value="HD-CE"/>
    <property type="match status" value="1"/>
</dbReference>